<reference evidence="1" key="1">
    <citation type="submission" date="2021-01" db="EMBL/GenBank/DDBJ databases">
        <title>Chromosome-level genome assembly of a human fungal pathogen reveals clustering of transcriptionally co-regulated genes.</title>
        <authorList>
            <person name="Voorhies M."/>
            <person name="Cohen S."/>
            <person name="Shea T.P."/>
            <person name="Petrus S."/>
            <person name="Munoz J.F."/>
            <person name="Poplawski S."/>
            <person name="Goldman W.E."/>
            <person name="Michael T."/>
            <person name="Cuomo C.A."/>
            <person name="Sil A."/>
            <person name="Beyhan S."/>
        </authorList>
    </citation>
    <scope>NUCLEOTIDE SEQUENCE</scope>
    <source>
        <strain evidence="1">H88</strain>
    </source>
</reference>
<name>A0A8A1LXQ4_AJEC8</name>
<evidence type="ECO:0000313" key="1">
    <source>
        <dbReference type="EMBL" id="QSS57204.1"/>
    </source>
</evidence>
<accession>A0A8A1LXQ4</accession>
<sequence length="111" mass="12973">MSCSPCVFFLIWKRAPSSSLLIYSDCPNSPYLPAGDLNFRHINYDTIIAFGSAFKRVGLRIQIMGSRFMATRFVLNFSCERNLYMYHHGPFKRGVTYRMTRLKKLQYVVFP</sequence>
<dbReference type="EMBL" id="CP069106">
    <property type="protein sequence ID" value="QSS57204.1"/>
    <property type="molecule type" value="Genomic_DNA"/>
</dbReference>
<protein>
    <submittedName>
        <fullName evidence="1">Uncharacterized protein</fullName>
    </submittedName>
</protein>
<dbReference type="AlphaFoldDB" id="A0A8A1LXQ4"/>
<evidence type="ECO:0000313" key="2">
    <source>
        <dbReference type="Proteomes" id="UP000663419"/>
    </source>
</evidence>
<gene>
    <name evidence="1" type="ORF">I7I53_05614</name>
</gene>
<proteinExistence type="predicted"/>
<dbReference type="VEuPathDB" id="FungiDB:I7I53_05614"/>
<organism evidence="1 2">
    <name type="scientific">Ajellomyces capsulatus (strain H88)</name>
    <name type="common">Darling's disease fungus</name>
    <name type="synonym">Histoplasma capsulatum</name>
    <dbReference type="NCBI Taxonomy" id="544711"/>
    <lineage>
        <taxon>Eukaryota</taxon>
        <taxon>Fungi</taxon>
        <taxon>Dikarya</taxon>
        <taxon>Ascomycota</taxon>
        <taxon>Pezizomycotina</taxon>
        <taxon>Eurotiomycetes</taxon>
        <taxon>Eurotiomycetidae</taxon>
        <taxon>Onygenales</taxon>
        <taxon>Ajellomycetaceae</taxon>
        <taxon>Histoplasma</taxon>
    </lineage>
</organism>
<dbReference type="Proteomes" id="UP000663419">
    <property type="component" value="Chromosome 5"/>
</dbReference>